<accession>A0A344J5L7</accession>
<keyword evidence="2" id="KW-0413">Isomerase</keyword>
<dbReference type="GO" id="GO:0016853">
    <property type="term" value="F:isomerase activity"/>
    <property type="evidence" value="ECO:0007669"/>
    <property type="project" value="UniProtKB-KW"/>
</dbReference>
<dbReference type="EMBL" id="CP029556">
    <property type="protein sequence ID" value="AXA84327.1"/>
    <property type="molecule type" value="Genomic_DNA"/>
</dbReference>
<organism evidence="2 3">
    <name type="scientific">Solilutibacter oculi</name>
    <dbReference type="NCBI Taxonomy" id="2698682"/>
    <lineage>
        <taxon>Bacteria</taxon>
        <taxon>Pseudomonadati</taxon>
        <taxon>Pseudomonadota</taxon>
        <taxon>Gammaproteobacteria</taxon>
        <taxon>Lysobacterales</taxon>
        <taxon>Lysobacteraceae</taxon>
        <taxon>Solilutibacter</taxon>
    </lineage>
</organism>
<dbReference type="RefSeq" id="WP_112926540.1">
    <property type="nucleotide sequence ID" value="NZ_CP029556.1"/>
</dbReference>
<dbReference type="InterPro" id="IPR029045">
    <property type="entry name" value="ClpP/crotonase-like_dom_sf"/>
</dbReference>
<dbReference type="InterPro" id="IPR001753">
    <property type="entry name" value="Enoyl-CoA_hydra/iso"/>
</dbReference>
<dbReference type="SUPFAM" id="SSF52096">
    <property type="entry name" value="ClpP/crotonase"/>
    <property type="match status" value="1"/>
</dbReference>
<keyword evidence="3" id="KW-1185">Reference proteome</keyword>
<evidence type="ECO:0000313" key="2">
    <source>
        <dbReference type="EMBL" id="AXA84327.1"/>
    </source>
</evidence>
<dbReference type="PANTHER" id="PTHR11941">
    <property type="entry name" value="ENOYL-COA HYDRATASE-RELATED"/>
    <property type="match status" value="1"/>
</dbReference>
<gene>
    <name evidence="2" type="ORF">DCD74_06135</name>
</gene>
<evidence type="ECO:0000313" key="3">
    <source>
        <dbReference type="Proteomes" id="UP000251842"/>
    </source>
</evidence>
<dbReference type="GO" id="GO:0006635">
    <property type="term" value="P:fatty acid beta-oxidation"/>
    <property type="evidence" value="ECO:0007669"/>
    <property type="project" value="TreeGrafter"/>
</dbReference>
<dbReference type="CDD" id="cd06558">
    <property type="entry name" value="crotonase-like"/>
    <property type="match status" value="1"/>
</dbReference>
<comment type="similarity">
    <text evidence="1">Belongs to the enoyl-CoA hydratase/isomerase family.</text>
</comment>
<evidence type="ECO:0000256" key="1">
    <source>
        <dbReference type="ARBA" id="ARBA00005254"/>
    </source>
</evidence>
<protein>
    <submittedName>
        <fullName evidence="2">Enoyl-CoA hydratase/isomerase family protein</fullName>
    </submittedName>
</protein>
<dbReference type="PANTHER" id="PTHR11941:SF54">
    <property type="entry name" value="ENOYL-COA HYDRATASE, MITOCHONDRIAL"/>
    <property type="match status" value="1"/>
</dbReference>
<reference evidence="3" key="1">
    <citation type="submission" date="2018-05" db="EMBL/GenBank/DDBJ databases">
        <title>Luteimonas pekinense sp. nov., isolated from human Meibomian gland secretions, Beijing, China.</title>
        <authorList>
            <person name="Wen T."/>
            <person name="Bai H."/>
            <person name="Lv H."/>
        </authorList>
    </citation>
    <scope>NUCLEOTIDE SEQUENCE [LARGE SCALE GENOMIC DNA]</scope>
    <source>
        <strain evidence="3">83-4</strain>
    </source>
</reference>
<dbReference type="Proteomes" id="UP000251842">
    <property type="component" value="Chromosome"/>
</dbReference>
<dbReference type="AlphaFoldDB" id="A0A344J5L7"/>
<name>A0A344J5L7_9GAMM</name>
<dbReference type="Pfam" id="PF00378">
    <property type="entry name" value="ECH_1"/>
    <property type="match status" value="1"/>
</dbReference>
<sequence length="251" mass="26524">MIDSQRHGPHIHLALARAPVNALDPTLCNALVDALARAVDDGAHGIVLSGGARVFSAGLDVPYLMGLGDDASALRAGWEAFFAAARALAECPVPVVAAIEGHAPAGGCVLALCCDHRIMADAPIRIGLNETQVGLAVPESVQHLLRRTVGRRIAERMLLVGAMIEPREALAIHMIDALVPPGETVAAALEWLAALEALPRAPMLTTRAMGRADLVRALSPEHLDIDQPLRDWLHPDTQQGLRALLAKLGKS</sequence>
<proteinExistence type="inferred from homology"/>
<dbReference type="OrthoDB" id="8640486at2"/>
<dbReference type="Gene3D" id="3.90.226.10">
    <property type="entry name" value="2-enoyl-CoA Hydratase, Chain A, domain 1"/>
    <property type="match status" value="1"/>
</dbReference>
<dbReference type="KEGG" id="lue:DCD74_06135"/>